<accession>A0A4C1W1H6</accession>
<comment type="caution">
    <text evidence="3">The sequence shown here is derived from an EMBL/GenBank/DDBJ whole genome shotgun (WGS) entry which is preliminary data.</text>
</comment>
<feature type="compositionally biased region" description="Basic and acidic residues" evidence="1">
    <location>
        <begin position="637"/>
        <end position="646"/>
    </location>
</feature>
<protein>
    <submittedName>
        <fullName evidence="3">Uncharacterized protein</fullName>
    </submittedName>
</protein>
<evidence type="ECO:0000256" key="1">
    <source>
        <dbReference type="SAM" id="MobiDB-lite"/>
    </source>
</evidence>
<name>A0A4C1W1H6_EUMVA</name>
<proteinExistence type="predicted"/>
<keyword evidence="2" id="KW-0732">Signal</keyword>
<evidence type="ECO:0000256" key="2">
    <source>
        <dbReference type="SAM" id="SignalP"/>
    </source>
</evidence>
<dbReference type="AlphaFoldDB" id="A0A4C1W1H6"/>
<dbReference type="STRING" id="151549.A0A4C1W1H6"/>
<reference evidence="3 4" key="1">
    <citation type="journal article" date="2019" name="Commun. Biol.">
        <title>The bagworm genome reveals a unique fibroin gene that provides high tensile strength.</title>
        <authorList>
            <person name="Kono N."/>
            <person name="Nakamura H."/>
            <person name="Ohtoshi R."/>
            <person name="Tomita M."/>
            <person name="Numata K."/>
            <person name="Arakawa K."/>
        </authorList>
    </citation>
    <scope>NUCLEOTIDE SEQUENCE [LARGE SCALE GENOMIC DNA]</scope>
</reference>
<evidence type="ECO:0000313" key="3">
    <source>
        <dbReference type="EMBL" id="GBP44402.1"/>
    </source>
</evidence>
<dbReference type="EMBL" id="BGZK01000452">
    <property type="protein sequence ID" value="GBP44402.1"/>
    <property type="molecule type" value="Genomic_DNA"/>
</dbReference>
<feature type="signal peptide" evidence="2">
    <location>
        <begin position="1"/>
        <end position="23"/>
    </location>
</feature>
<dbReference type="Proteomes" id="UP000299102">
    <property type="component" value="Unassembled WGS sequence"/>
</dbReference>
<sequence>MAVNTVLLKLAAVFCLVVNVQYASTKFYKTPVYIRKIVKTLAPLELQTLVLPKVNAVDSSPSLISVPAFKPYSSHVESPANVYGPPQDIKKVFNEVLAKTEQIVNVPPPTELPPLKFSEITPTDIIDKSDEGVSVHTPVVFGPYPPPLGIPAEVYGPPLENKEVFNEPPEEIKEIVNISPPPELPPFKFPEISPTVIVNKPVEEIVNVPPPPELPPFKFPEIPPTVIVDKPVEVVSVHTPVAFGPYPPPSGTPAEVYEPPQEIKEVFDEPPVEIKEIVNVPPPPELPPFKFPEVPPTVIVEKPVEVVSVHTPVEFGPYPPPSGTPAEVYGPPQEIKEVFDEPLVEIKEIVNVPPPPELPPFKFPEIPPTVIVDKPIEVVSVHTPVEFGPYPPPSGTPAEVYGPPQEIKEVFDEPLVEIKEIVNVPPPPELPPFKFPEISPAVIVDKPVEEIKEVFDEPLVEIKEIVNVPPPPELPPFKFPEIPPTVIVDKPVEVVSVHTPVEFGPYPPPSGTPAEVYGPPVEIKKVYDEPPVEVKETVSVSPPPELPSSKLPEIPPAVVDDKPIEVVAVHSPMEFALYRPHSGTPAELYGPPMEIKEFLNVASYPELSPLLLPAFEEKTISSPGLFKLEKPNTSASDKSKLVDLGA</sequence>
<evidence type="ECO:0000313" key="4">
    <source>
        <dbReference type="Proteomes" id="UP000299102"/>
    </source>
</evidence>
<keyword evidence="4" id="KW-1185">Reference proteome</keyword>
<feature type="region of interest" description="Disordered" evidence="1">
    <location>
        <begin position="625"/>
        <end position="646"/>
    </location>
</feature>
<organism evidence="3 4">
    <name type="scientific">Eumeta variegata</name>
    <name type="common">Bagworm moth</name>
    <name type="synonym">Eumeta japonica</name>
    <dbReference type="NCBI Taxonomy" id="151549"/>
    <lineage>
        <taxon>Eukaryota</taxon>
        <taxon>Metazoa</taxon>
        <taxon>Ecdysozoa</taxon>
        <taxon>Arthropoda</taxon>
        <taxon>Hexapoda</taxon>
        <taxon>Insecta</taxon>
        <taxon>Pterygota</taxon>
        <taxon>Neoptera</taxon>
        <taxon>Endopterygota</taxon>
        <taxon>Lepidoptera</taxon>
        <taxon>Glossata</taxon>
        <taxon>Ditrysia</taxon>
        <taxon>Tineoidea</taxon>
        <taxon>Psychidae</taxon>
        <taxon>Oiketicinae</taxon>
        <taxon>Eumeta</taxon>
    </lineage>
</organism>
<feature type="chain" id="PRO_5020036044" evidence="2">
    <location>
        <begin position="24"/>
        <end position="646"/>
    </location>
</feature>
<gene>
    <name evidence="3" type="ORF">EVAR_81317_1</name>
</gene>